<keyword evidence="2" id="KW-0698">rRNA processing</keyword>
<dbReference type="InterPro" id="IPR045161">
    <property type="entry name" value="Utp18"/>
</dbReference>
<dbReference type="GO" id="GO:0034388">
    <property type="term" value="C:Pwp2p-containing subcomplex of 90S preribosome"/>
    <property type="evidence" value="ECO:0007669"/>
    <property type="project" value="TreeGrafter"/>
</dbReference>
<keyword evidence="4" id="KW-0677">Repeat</keyword>
<reference evidence="6" key="1">
    <citation type="submission" date="2018-11" db="EMBL/GenBank/DDBJ databases">
        <authorList>
            <consortium name="Pathogen Informatics"/>
        </authorList>
    </citation>
    <scope>NUCLEOTIDE SEQUENCE</scope>
</reference>
<accession>A0A3S5FCZ7</accession>
<dbReference type="GO" id="GO:0006364">
    <property type="term" value="P:rRNA processing"/>
    <property type="evidence" value="ECO:0007669"/>
    <property type="project" value="UniProtKB-KW"/>
</dbReference>
<dbReference type="InterPro" id="IPR015943">
    <property type="entry name" value="WD40/YVTN_repeat-like_dom_sf"/>
</dbReference>
<dbReference type="OrthoDB" id="1935146at2759"/>
<dbReference type="PANTHER" id="PTHR18359:SF0">
    <property type="entry name" value="U3 SMALL NUCLEOLAR RNA-ASSOCIATED PROTEIN 18 HOMOLOG"/>
    <property type="match status" value="1"/>
</dbReference>
<evidence type="ECO:0000256" key="1">
    <source>
        <dbReference type="ARBA" id="ARBA00004604"/>
    </source>
</evidence>
<evidence type="ECO:0000313" key="7">
    <source>
        <dbReference type="Proteomes" id="UP000784294"/>
    </source>
</evidence>
<dbReference type="Gene3D" id="2.130.10.10">
    <property type="entry name" value="YVTN repeat-like/Quinoprotein amine dehydrogenase"/>
    <property type="match status" value="1"/>
</dbReference>
<sequence length="115" mass="12350">MGSIFVFDLRSSINMGRLVHRWVDEGCTSGSSIALSPASNWTACGSDSGYVNLYNFQTGFHPATSNPKPTHSIGNLTSRADLLAFHPSNELLCFASSAQKAAIRLAIYLLTVALN</sequence>
<evidence type="ECO:0000256" key="3">
    <source>
        <dbReference type="ARBA" id="ARBA00022574"/>
    </source>
</evidence>
<evidence type="ECO:0000256" key="4">
    <source>
        <dbReference type="ARBA" id="ARBA00022737"/>
    </source>
</evidence>
<keyword evidence="5" id="KW-0539">Nucleus</keyword>
<evidence type="ECO:0000256" key="5">
    <source>
        <dbReference type="ARBA" id="ARBA00023242"/>
    </source>
</evidence>
<comment type="subcellular location">
    <subcellularLocation>
        <location evidence="1">Nucleus</location>
        <location evidence="1">Nucleolus</location>
    </subcellularLocation>
</comment>
<proteinExistence type="predicted"/>
<protein>
    <submittedName>
        <fullName evidence="6">Uncharacterized protein</fullName>
    </submittedName>
</protein>
<evidence type="ECO:0000313" key="6">
    <source>
        <dbReference type="EMBL" id="VEL15708.1"/>
    </source>
</evidence>
<organism evidence="6 7">
    <name type="scientific">Protopolystoma xenopodis</name>
    <dbReference type="NCBI Taxonomy" id="117903"/>
    <lineage>
        <taxon>Eukaryota</taxon>
        <taxon>Metazoa</taxon>
        <taxon>Spiralia</taxon>
        <taxon>Lophotrochozoa</taxon>
        <taxon>Platyhelminthes</taxon>
        <taxon>Monogenea</taxon>
        <taxon>Polyopisthocotylea</taxon>
        <taxon>Polystomatidea</taxon>
        <taxon>Polystomatidae</taxon>
        <taxon>Protopolystoma</taxon>
    </lineage>
</organism>
<keyword evidence="3" id="KW-0853">WD repeat</keyword>
<evidence type="ECO:0000256" key="2">
    <source>
        <dbReference type="ARBA" id="ARBA00022552"/>
    </source>
</evidence>
<dbReference type="GO" id="GO:0032040">
    <property type="term" value="C:small-subunit processome"/>
    <property type="evidence" value="ECO:0007669"/>
    <property type="project" value="TreeGrafter"/>
</dbReference>
<dbReference type="InterPro" id="IPR036322">
    <property type="entry name" value="WD40_repeat_dom_sf"/>
</dbReference>
<dbReference type="Proteomes" id="UP000784294">
    <property type="component" value="Unassembled WGS sequence"/>
</dbReference>
<dbReference type="SUPFAM" id="SSF50978">
    <property type="entry name" value="WD40 repeat-like"/>
    <property type="match status" value="1"/>
</dbReference>
<name>A0A3S5FCZ7_9PLAT</name>
<gene>
    <name evidence="6" type="ORF">PXEA_LOCUS9148</name>
</gene>
<comment type="caution">
    <text evidence="6">The sequence shown here is derived from an EMBL/GenBank/DDBJ whole genome shotgun (WGS) entry which is preliminary data.</text>
</comment>
<keyword evidence="7" id="KW-1185">Reference proteome</keyword>
<dbReference type="EMBL" id="CAAALY010025566">
    <property type="protein sequence ID" value="VEL15708.1"/>
    <property type="molecule type" value="Genomic_DNA"/>
</dbReference>
<dbReference type="PANTHER" id="PTHR18359">
    <property type="entry name" value="WD-REPEAT PROTEIN-RELATED"/>
    <property type="match status" value="1"/>
</dbReference>
<dbReference type="AlphaFoldDB" id="A0A3S5FCZ7"/>